<dbReference type="PROSITE" id="PS51375">
    <property type="entry name" value="PPR"/>
    <property type="match status" value="4"/>
</dbReference>
<dbReference type="InterPro" id="IPR002885">
    <property type="entry name" value="PPR_rpt"/>
</dbReference>
<comment type="caution">
    <text evidence="5">The sequence shown here is derived from an EMBL/GenBank/DDBJ whole genome shotgun (WGS) entry which is preliminary data.</text>
</comment>
<evidence type="ECO:0000256" key="3">
    <source>
        <dbReference type="PROSITE-ProRule" id="PRU00708"/>
    </source>
</evidence>
<dbReference type="FunFam" id="1.25.40.10:FF:000427">
    <property type="entry name" value="Pentatricopeptide repeat-containing protein chloroplastic"/>
    <property type="match status" value="1"/>
</dbReference>
<dbReference type="InterPro" id="IPR032867">
    <property type="entry name" value="DYW_dom"/>
</dbReference>
<proteinExistence type="inferred from homology"/>
<dbReference type="FunFam" id="1.25.40.10:FF:000325">
    <property type="entry name" value="Pentatricopeptide repeat-containing protein At4g14820"/>
    <property type="match status" value="1"/>
</dbReference>
<dbReference type="GO" id="GO:0009451">
    <property type="term" value="P:RNA modification"/>
    <property type="evidence" value="ECO:0007669"/>
    <property type="project" value="InterPro"/>
</dbReference>
<dbReference type="Pfam" id="PF01535">
    <property type="entry name" value="PPR"/>
    <property type="match status" value="4"/>
</dbReference>
<accession>A0A8J5EWW2</accession>
<keyword evidence="2" id="KW-0677">Repeat</keyword>
<gene>
    <name evidence="5" type="ORF">ZIOFF_065225</name>
</gene>
<feature type="domain" description="DYW" evidence="4">
    <location>
        <begin position="636"/>
        <end position="728"/>
    </location>
</feature>
<dbReference type="InterPro" id="IPR046849">
    <property type="entry name" value="E2_motif"/>
</dbReference>
<feature type="repeat" description="PPR" evidence="3">
    <location>
        <begin position="188"/>
        <end position="222"/>
    </location>
</feature>
<comment type="similarity">
    <text evidence="1">Belongs to the PPR family. PCMP-H subfamily.</text>
</comment>
<dbReference type="InterPro" id="IPR046960">
    <property type="entry name" value="PPR_At4g14850-like_plant"/>
</dbReference>
<dbReference type="Proteomes" id="UP000734854">
    <property type="component" value="Unassembled WGS sequence"/>
</dbReference>
<dbReference type="InterPro" id="IPR046848">
    <property type="entry name" value="E_motif"/>
</dbReference>
<evidence type="ECO:0000313" key="6">
    <source>
        <dbReference type="Proteomes" id="UP000734854"/>
    </source>
</evidence>
<dbReference type="Pfam" id="PF20431">
    <property type="entry name" value="E_motif"/>
    <property type="match status" value="1"/>
</dbReference>
<dbReference type="EMBL" id="JACMSC010000018">
    <property type="protein sequence ID" value="KAG6475991.1"/>
    <property type="molecule type" value="Genomic_DNA"/>
</dbReference>
<evidence type="ECO:0000259" key="4">
    <source>
        <dbReference type="Pfam" id="PF14432"/>
    </source>
</evidence>
<dbReference type="PANTHER" id="PTHR47926:SF347">
    <property type="entry name" value="PENTATRICOPEPTIDE REPEAT-CONTAINING PROTEIN"/>
    <property type="match status" value="1"/>
</dbReference>
<dbReference type="FunFam" id="1.25.40.10:FF:000348">
    <property type="entry name" value="Pentatricopeptide repeat-containing protein chloroplastic"/>
    <property type="match status" value="1"/>
</dbReference>
<dbReference type="GO" id="GO:0003723">
    <property type="term" value="F:RNA binding"/>
    <property type="evidence" value="ECO:0007669"/>
    <property type="project" value="InterPro"/>
</dbReference>
<dbReference type="Pfam" id="PF20430">
    <property type="entry name" value="Eplus_motif"/>
    <property type="match status" value="1"/>
</dbReference>
<dbReference type="AlphaFoldDB" id="A0A8J5EWW2"/>
<evidence type="ECO:0000256" key="2">
    <source>
        <dbReference type="ARBA" id="ARBA00022737"/>
    </source>
</evidence>
<dbReference type="Pfam" id="PF13041">
    <property type="entry name" value="PPR_2"/>
    <property type="match status" value="3"/>
</dbReference>
<feature type="repeat" description="PPR" evidence="3">
    <location>
        <begin position="258"/>
        <end position="292"/>
    </location>
</feature>
<keyword evidence="6" id="KW-1185">Reference proteome</keyword>
<sequence length="728" mass="80174">MESVTQPLAAALRQNPPPPTPPLHHRILTATALPHLKQIHAKIVRSGLRLPASFVSRLLDASYSSPSSSSLDYVLSVLIHYHTSSSPLVNRSLCTLARAAHPPWTLATYGRLRRAGIGIDRFSLPAVLRAAAKCRDTTSAVVREVHGLSAKMGFDADAFVQTAVVGAYAALGQTADARGVFDRMIHRDLVAWSVMLDGYCQSGCYNEALLLFDEMRSSGVVPDTVILATILSACGRAKNLALGEAVHSFILESNISFDAYLHSTLISMYANCGLIDTAQSLYDEMLPKNQVASTAMFFAYAKLGQIETARNIFDQMADKDLVCWTAMISGYAESDQPNAALKLFNEMQLLGVKPDEITMLSVISACANLGALDQAKGVHIFVNRNGFDHVLSIRNALIDMYSKCGSLADACRVFNEITGKNVITWTSMITGFALHGNGRSAIALFDQMVAEGIMPNGVTFISLLYACSHTGLVEEGRRIFQSMVDVYNIEPKHEHYSCMVDLLGRAKLLQEALELIESMPFAPNVVVWGSLLGACKIHGDIELGELVAKKLLELNPDHDGAYVLLSNIYAKASRWDDVRQVRKLMKNKGVLKEAGFSWIELNGHVHEFMMGDKSHPRSSDIYGTLDEVVKELELVGYSPDTKAVLVDLEEEEKREAVLLHSEKLALSLGLINSTRGSCIRIAKNLRICEDCHSFMKLASKVFEREIVLRDRTRFHHFKDGVCSCGDYW</sequence>
<dbReference type="GO" id="GO:0008270">
    <property type="term" value="F:zinc ion binding"/>
    <property type="evidence" value="ECO:0007669"/>
    <property type="project" value="InterPro"/>
</dbReference>
<protein>
    <recommendedName>
        <fullName evidence="4">DYW domain-containing protein</fullName>
    </recommendedName>
</protein>
<evidence type="ECO:0000313" key="5">
    <source>
        <dbReference type="EMBL" id="KAG6475991.1"/>
    </source>
</evidence>
<dbReference type="NCBIfam" id="TIGR00756">
    <property type="entry name" value="PPR"/>
    <property type="match status" value="3"/>
</dbReference>
<feature type="repeat" description="PPR" evidence="3">
    <location>
        <begin position="421"/>
        <end position="455"/>
    </location>
</feature>
<dbReference type="Pfam" id="PF14432">
    <property type="entry name" value="DYW_deaminase"/>
    <property type="match status" value="1"/>
</dbReference>
<organism evidence="5 6">
    <name type="scientific">Zingiber officinale</name>
    <name type="common">Ginger</name>
    <name type="synonym">Amomum zingiber</name>
    <dbReference type="NCBI Taxonomy" id="94328"/>
    <lineage>
        <taxon>Eukaryota</taxon>
        <taxon>Viridiplantae</taxon>
        <taxon>Streptophyta</taxon>
        <taxon>Embryophyta</taxon>
        <taxon>Tracheophyta</taxon>
        <taxon>Spermatophyta</taxon>
        <taxon>Magnoliopsida</taxon>
        <taxon>Liliopsida</taxon>
        <taxon>Zingiberales</taxon>
        <taxon>Zingiberaceae</taxon>
        <taxon>Zingiber</taxon>
    </lineage>
</organism>
<dbReference type="PANTHER" id="PTHR47926">
    <property type="entry name" value="PENTATRICOPEPTIDE REPEAT-CONTAINING PROTEIN"/>
    <property type="match status" value="1"/>
</dbReference>
<dbReference type="OrthoDB" id="185373at2759"/>
<name>A0A8J5EWW2_ZINOF</name>
<evidence type="ECO:0000256" key="1">
    <source>
        <dbReference type="ARBA" id="ARBA00006643"/>
    </source>
</evidence>
<feature type="repeat" description="PPR" evidence="3">
    <location>
        <begin position="320"/>
        <end position="354"/>
    </location>
</feature>
<reference evidence="5 6" key="1">
    <citation type="submission" date="2020-08" db="EMBL/GenBank/DDBJ databases">
        <title>Plant Genome Project.</title>
        <authorList>
            <person name="Zhang R.-G."/>
        </authorList>
    </citation>
    <scope>NUCLEOTIDE SEQUENCE [LARGE SCALE GENOMIC DNA]</scope>
    <source>
        <tissue evidence="5">Rhizome</tissue>
    </source>
</reference>